<feature type="transmembrane region" description="Helical" evidence="1">
    <location>
        <begin position="118"/>
        <end position="146"/>
    </location>
</feature>
<evidence type="ECO:0000313" key="3">
    <source>
        <dbReference type="Proteomes" id="UP000779049"/>
    </source>
</evidence>
<feature type="transmembrane region" description="Helical" evidence="1">
    <location>
        <begin position="43"/>
        <end position="62"/>
    </location>
</feature>
<protein>
    <submittedName>
        <fullName evidence="2">DUF2798 domain-containing protein</fullName>
    </submittedName>
</protein>
<gene>
    <name evidence="2" type="ORF">FLB61_08400</name>
</gene>
<dbReference type="Proteomes" id="UP000779049">
    <property type="component" value="Unassembled WGS sequence"/>
</dbReference>
<keyword evidence="1" id="KW-0472">Membrane</keyword>
<sequence length="164" mass="19000">MPKTKFQELIYGLLMTFFMVLAMELYNAGLINHGLTNAITLHSLPDIFIIFPICFVMGFFFVDRFAPKLASRMVTPGEDKPIFVILARSCVTIAFMCPIMSFWATLIFKKPGIEFLPVWLQTVVCNFPMAFFWQIFFCGPLVRFLFRIIFEQRTSSQPNSQRPD</sequence>
<evidence type="ECO:0000256" key="1">
    <source>
        <dbReference type="SAM" id="Phobius"/>
    </source>
</evidence>
<name>A0ABS7L7R1_9FIRM</name>
<feature type="transmembrane region" description="Helical" evidence="1">
    <location>
        <begin position="9"/>
        <end position="31"/>
    </location>
</feature>
<evidence type="ECO:0000313" key="2">
    <source>
        <dbReference type="EMBL" id="MBY0759105.1"/>
    </source>
</evidence>
<proteinExistence type="predicted"/>
<accession>A0ABS7L7R1</accession>
<reference evidence="2 3" key="1">
    <citation type="journal article" date="2020" name="New Microbes New Infect">
        <title>Sellimonas caecigallum sp. nov., description and genome sequence of a new member of the Sellimonas genus isolated from the cecum of feral chicken.</title>
        <authorList>
            <person name="Wongkuna S."/>
            <person name="Ghimire S."/>
            <person name="Antony L."/>
            <person name="Chankhamhaengdecha S."/>
            <person name="Janvilisri T."/>
            <person name="Scaria J."/>
        </authorList>
    </citation>
    <scope>NUCLEOTIDE SEQUENCE [LARGE SCALE GENOMIC DNA]</scope>
    <source>
        <strain evidence="2 3">SW451</strain>
    </source>
</reference>
<feature type="transmembrane region" description="Helical" evidence="1">
    <location>
        <begin position="82"/>
        <end position="106"/>
    </location>
</feature>
<keyword evidence="3" id="KW-1185">Reference proteome</keyword>
<dbReference type="EMBL" id="VIRV01000011">
    <property type="protein sequence ID" value="MBY0759105.1"/>
    <property type="molecule type" value="Genomic_DNA"/>
</dbReference>
<keyword evidence="1" id="KW-0812">Transmembrane</keyword>
<comment type="caution">
    <text evidence="2">The sequence shown here is derived from an EMBL/GenBank/DDBJ whole genome shotgun (WGS) entry which is preliminary data.</text>
</comment>
<keyword evidence="1" id="KW-1133">Transmembrane helix</keyword>
<dbReference type="RefSeq" id="WP_221919872.1">
    <property type="nucleotide sequence ID" value="NZ_CP173660.1"/>
</dbReference>
<dbReference type="Pfam" id="PF11391">
    <property type="entry name" value="DUF2798"/>
    <property type="match status" value="2"/>
</dbReference>
<organism evidence="2 3">
    <name type="scientific">Sellimonas caecigallum</name>
    <dbReference type="NCBI Taxonomy" id="2592333"/>
    <lineage>
        <taxon>Bacteria</taxon>
        <taxon>Bacillati</taxon>
        <taxon>Bacillota</taxon>
        <taxon>Clostridia</taxon>
        <taxon>Lachnospirales</taxon>
        <taxon>Lachnospiraceae</taxon>
        <taxon>Sellimonas</taxon>
    </lineage>
</organism>
<dbReference type="InterPro" id="IPR021529">
    <property type="entry name" value="DUF2798"/>
</dbReference>